<evidence type="ECO:0000313" key="3">
    <source>
        <dbReference type="EMBL" id="CEM02240.1"/>
    </source>
</evidence>
<evidence type="ECO:0000256" key="1">
    <source>
        <dbReference type="SAM" id="MobiDB-lite"/>
    </source>
</evidence>
<gene>
    <name evidence="3" type="ORF">Vbra_13549</name>
</gene>
<evidence type="ECO:0000313" key="4">
    <source>
        <dbReference type="Proteomes" id="UP000041254"/>
    </source>
</evidence>
<name>A0A0G4EVE6_VITBC</name>
<dbReference type="Gene3D" id="1.10.418.10">
    <property type="entry name" value="Calponin-like domain"/>
    <property type="match status" value="1"/>
</dbReference>
<feature type="compositionally biased region" description="Basic and acidic residues" evidence="1">
    <location>
        <begin position="208"/>
        <end position="223"/>
    </location>
</feature>
<dbReference type="PROSITE" id="PS50021">
    <property type="entry name" value="CH"/>
    <property type="match status" value="1"/>
</dbReference>
<dbReference type="InterPro" id="IPR010441">
    <property type="entry name" value="CH_2"/>
</dbReference>
<feature type="region of interest" description="Disordered" evidence="1">
    <location>
        <begin position="139"/>
        <end position="275"/>
    </location>
</feature>
<accession>A0A0G4EVE6</accession>
<dbReference type="OrthoDB" id="193300at2759"/>
<feature type="region of interest" description="Disordered" evidence="1">
    <location>
        <begin position="323"/>
        <end position="345"/>
    </location>
</feature>
<protein>
    <recommendedName>
        <fullName evidence="2">Calponin-homology (CH) domain-containing protein</fullName>
    </recommendedName>
</protein>
<evidence type="ECO:0000259" key="2">
    <source>
        <dbReference type="PROSITE" id="PS50021"/>
    </source>
</evidence>
<dbReference type="VEuPathDB" id="CryptoDB:Vbra_13549"/>
<dbReference type="AlphaFoldDB" id="A0A0G4EVE6"/>
<feature type="domain" description="Calponin-homology (CH)" evidence="2">
    <location>
        <begin position="22"/>
        <end position="130"/>
    </location>
</feature>
<dbReference type="FunFam" id="1.10.418.10:FF:000059">
    <property type="entry name" value="RIKEN cDNA 6430531B16 gene"/>
    <property type="match status" value="1"/>
</dbReference>
<dbReference type="GO" id="GO:0005930">
    <property type="term" value="C:axoneme"/>
    <property type="evidence" value="ECO:0007669"/>
    <property type="project" value="TreeGrafter"/>
</dbReference>
<dbReference type="InterPro" id="IPR052111">
    <property type="entry name" value="Spermatogenesis_Ciliary_MAP"/>
</dbReference>
<dbReference type="STRING" id="1169540.A0A0G4EVE6"/>
<dbReference type="InParanoid" id="A0A0G4EVE6"/>
<dbReference type="PANTHER" id="PTHR12509">
    <property type="entry name" value="SPERMATOGENESIS-ASSOCIATED 4-RELATED"/>
    <property type="match status" value="1"/>
</dbReference>
<feature type="compositionally biased region" description="Gly residues" evidence="1">
    <location>
        <begin position="226"/>
        <end position="235"/>
    </location>
</feature>
<feature type="compositionally biased region" description="Pro residues" evidence="1">
    <location>
        <begin position="157"/>
        <end position="170"/>
    </location>
</feature>
<feature type="compositionally biased region" description="Low complexity" evidence="1">
    <location>
        <begin position="327"/>
        <end position="345"/>
    </location>
</feature>
<dbReference type="Proteomes" id="UP000041254">
    <property type="component" value="Unassembled WGS sequence"/>
</dbReference>
<dbReference type="GO" id="GO:0008017">
    <property type="term" value="F:microtubule binding"/>
    <property type="evidence" value="ECO:0007669"/>
    <property type="project" value="TreeGrafter"/>
</dbReference>
<dbReference type="EMBL" id="CDMY01000321">
    <property type="protein sequence ID" value="CEM02240.1"/>
    <property type="molecule type" value="Genomic_DNA"/>
</dbReference>
<dbReference type="PANTHER" id="PTHR12509:SF9">
    <property type="entry name" value="SPERM FLAGELLAR PROTEIN 1 ISOFORM X1"/>
    <property type="match status" value="1"/>
</dbReference>
<feature type="compositionally biased region" description="Low complexity" evidence="1">
    <location>
        <begin position="191"/>
        <end position="207"/>
    </location>
</feature>
<dbReference type="GO" id="GO:0051493">
    <property type="term" value="P:regulation of cytoskeleton organization"/>
    <property type="evidence" value="ECO:0007669"/>
    <property type="project" value="TreeGrafter"/>
</dbReference>
<organism evidence="3 4">
    <name type="scientific">Vitrella brassicaformis (strain CCMP3155)</name>
    <dbReference type="NCBI Taxonomy" id="1169540"/>
    <lineage>
        <taxon>Eukaryota</taxon>
        <taxon>Sar</taxon>
        <taxon>Alveolata</taxon>
        <taxon>Colpodellida</taxon>
        <taxon>Vitrellaceae</taxon>
        <taxon>Vitrella</taxon>
    </lineage>
</organism>
<keyword evidence="4" id="KW-1185">Reference proteome</keyword>
<proteinExistence type="predicted"/>
<dbReference type="SUPFAM" id="SSF47576">
    <property type="entry name" value="Calponin-homology domain, CH-domain"/>
    <property type="match status" value="1"/>
</dbReference>
<sequence length="345" mass="37695">MSVAASSVVGGAGLGALNPDDQEDLQRLYNWVDEIPLSRPKKNISRDFADGVLMAEVVSHLFPKLVELHNYSAANSVAKKVYNWNTLNQRVFKKMGFQLESTDVDDVVNAKPYTIEKILRQFQIMSDVYRVRVATRQTMEPTSGHMPGLPSSMQQQPPSPPIHTSPPHQPVAPAAPSRPTRPDGTRATRHQPQTRVAAPPQQQQARAQEGRPTHGVSVEERSSARGVGGGAGAAGGVPSHPRSAGSRPAPTGGPFKDRSSHGASRRREPMGQTDYEEIIAEKDVLISDLKETVHILNEKIHNLEKLIRVKDAKIQALGQARHMTGVPAQPQQPSAAYPPYRSNLR</sequence>
<reference evidence="3 4" key="1">
    <citation type="submission" date="2014-11" db="EMBL/GenBank/DDBJ databases">
        <authorList>
            <person name="Zhu J."/>
            <person name="Qi W."/>
            <person name="Song R."/>
        </authorList>
    </citation>
    <scope>NUCLEOTIDE SEQUENCE [LARGE SCALE GENOMIC DNA]</scope>
</reference>
<dbReference type="InterPro" id="IPR001715">
    <property type="entry name" value="CH_dom"/>
</dbReference>
<feature type="compositionally biased region" description="Basic and acidic residues" evidence="1">
    <location>
        <begin position="255"/>
        <end position="269"/>
    </location>
</feature>
<dbReference type="Pfam" id="PF06294">
    <property type="entry name" value="CH_2"/>
    <property type="match status" value="1"/>
</dbReference>
<dbReference type="InterPro" id="IPR036872">
    <property type="entry name" value="CH_dom_sf"/>
</dbReference>